<dbReference type="InterPro" id="IPR008969">
    <property type="entry name" value="CarboxyPept-like_regulatory"/>
</dbReference>
<dbReference type="NCBIfam" id="TIGR04057">
    <property type="entry name" value="SusC_RagA_signa"/>
    <property type="match status" value="1"/>
</dbReference>
<comment type="subcellular location">
    <subcellularLocation>
        <location evidence="1 7">Cell outer membrane</location>
        <topology evidence="1 7">Multi-pass membrane protein</topology>
    </subcellularLocation>
</comment>
<name>A0A4R4K5G0_9BACT</name>
<dbReference type="PROSITE" id="PS00018">
    <property type="entry name" value="EF_HAND_1"/>
    <property type="match status" value="1"/>
</dbReference>
<comment type="similarity">
    <text evidence="7">Belongs to the TonB-dependent receptor family.</text>
</comment>
<dbReference type="NCBIfam" id="TIGR04056">
    <property type="entry name" value="OMP_RagA_SusC"/>
    <property type="match status" value="1"/>
</dbReference>
<evidence type="ECO:0000313" key="10">
    <source>
        <dbReference type="Proteomes" id="UP000295706"/>
    </source>
</evidence>
<dbReference type="OrthoDB" id="9768177at2"/>
<protein>
    <submittedName>
        <fullName evidence="9">TonB-dependent receptor</fullName>
    </submittedName>
</protein>
<dbReference type="InterPro" id="IPR023996">
    <property type="entry name" value="TonB-dep_OMP_SusC/RagA"/>
</dbReference>
<evidence type="ECO:0000256" key="2">
    <source>
        <dbReference type="ARBA" id="ARBA00022448"/>
    </source>
</evidence>
<dbReference type="Pfam" id="PF13715">
    <property type="entry name" value="CarbopepD_reg_2"/>
    <property type="match status" value="1"/>
</dbReference>
<keyword evidence="6 7" id="KW-0998">Cell outer membrane</keyword>
<accession>A0A4R4K5G0</accession>
<proteinExistence type="inferred from homology"/>
<organism evidence="9 10">
    <name type="scientific">Arundinibacter roseus</name>
    <dbReference type="NCBI Taxonomy" id="2070510"/>
    <lineage>
        <taxon>Bacteria</taxon>
        <taxon>Pseudomonadati</taxon>
        <taxon>Bacteroidota</taxon>
        <taxon>Cytophagia</taxon>
        <taxon>Cytophagales</taxon>
        <taxon>Spirosomataceae</taxon>
        <taxon>Arundinibacter</taxon>
    </lineage>
</organism>
<keyword evidence="3 7" id="KW-1134">Transmembrane beta strand</keyword>
<dbReference type="InterPro" id="IPR018247">
    <property type="entry name" value="EF_Hand_1_Ca_BS"/>
</dbReference>
<keyword evidence="5 7" id="KW-0472">Membrane</keyword>
<comment type="caution">
    <text evidence="9">The sequence shown here is derived from an EMBL/GenBank/DDBJ whole genome shotgun (WGS) entry which is preliminary data.</text>
</comment>
<dbReference type="EMBL" id="SMJU01000011">
    <property type="protein sequence ID" value="TDB62697.1"/>
    <property type="molecule type" value="Genomic_DNA"/>
</dbReference>
<evidence type="ECO:0000259" key="8">
    <source>
        <dbReference type="Pfam" id="PF07715"/>
    </source>
</evidence>
<evidence type="ECO:0000256" key="5">
    <source>
        <dbReference type="ARBA" id="ARBA00023136"/>
    </source>
</evidence>
<evidence type="ECO:0000256" key="3">
    <source>
        <dbReference type="ARBA" id="ARBA00022452"/>
    </source>
</evidence>
<evidence type="ECO:0000256" key="1">
    <source>
        <dbReference type="ARBA" id="ARBA00004571"/>
    </source>
</evidence>
<dbReference type="Gene3D" id="2.40.170.20">
    <property type="entry name" value="TonB-dependent receptor, beta-barrel domain"/>
    <property type="match status" value="1"/>
</dbReference>
<dbReference type="SUPFAM" id="SSF49464">
    <property type="entry name" value="Carboxypeptidase regulatory domain-like"/>
    <property type="match status" value="1"/>
</dbReference>
<dbReference type="Pfam" id="PF07715">
    <property type="entry name" value="Plug"/>
    <property type="match status" value="1"/>
</dbReference>
<dbReference type="InterPro" id="IPR037066">
    <property type="entry name" value="Plug_dom_sf"/>
</dbReference>
<dbReference type="AlphaFoldDB" id="A0A4R4K5G0"/>
<evidence type="ECO:0000256" key="4">
    <source>
        <dbReference type="ARBA" id="ARBA00022692"/>
    </source>
</evidence>
<reference evidence="9 10" key="1">
    <citation type="submission" date="2019-02" db="EMBL/GenBank/DDBJ databases">
        <title>Arundinibacter roseus gen. nov., sp. nov., a new member of the family Cytophagaceae.</title>
        <authorList>
            <person name="Szuroczki S."/>
            <person name="Khayer B."/>
            <person name="Sproer C."/>
            <person name="Toumi M."/>
            <person name="Szabo A."/>
            <person name="Felfoldi T."/>
            <person name="Schumann P."/>
            <person name="Toth E."/>
        </authorList>
    </citation>
    <scope>NUCLEOTIDE SEQUENCE [LARGE SCALE GENOMIC DNA]</scope>
    <source>
        <strain evidence="9 10">DMA-k-7a</strain>
    </source>
</reference>
<keyword evidence="2 7" id="KW-0813">Transport</keyword>
<sequence length="1001" mass="109065">MNNYTTFLSRAFLLFSLLIGLGLPQVIAQKVIRGKIVDEQNQAVPGANVFIKGSTVGTSSMADGTYSITADSGDILVFSFLGYQSSEQPVGESSTININLEPDARQLADVVVIGYGSVKKSDLTGSLSSVTAKDFEKQPLTKIDEALQGRAAGVQVTQTSGAPGSGFKIRIRGANSISGDNSPLYVLDGLVVGDINSLNVNDIASMEVLKDASATAIYGSRGANGVVLITTKKGRKGPAQIEVGFFTGVSNVAQKLDLMSPAEFALGVNFAENRELYTADEIAALRVGAGENWQNRFFRTAPFSNTQLSMSGGSENFDYFVSGNLNSSKGTLIDQDYKRYTLRANFNAQVSKKIRLGLNSFISHEKATGVRAELSTGLTWDPTTPAFDAQGNYNFAPLKPGVGNAAPNPLLIPENNTRENFEDRLTLSGFANYDILKNLTLNISGGVDRFTTNNNGYTPILVNNIGSATVFNQTVTRIQNTNRLTYALNKNPNHSLTIDAVHEQQLVIRSGNTSFASNFFSDQTTYKNLSLGSIQRTMNTFSDESLQSFLGRVNYSLLNRFLVTASVRADGSSKFRKDNRWGVFPSGSVAWKLAEEEFIKNIPAISDLKVRVSYGVIGSQAIGPLATRATPVISPDVNYPFTGNTATIGVAPSERAANPDLTWETTRQANIGLDLGLFNSALTLSVDLYKKNTTDLLLNAQLPSFLGPTLITRNVGEVENKGFDISLGWNMIRTDDWDVRSSLNVSRNKNEVLALVDGQPLELGAGYVPSTFSVNPTRVEVGMPISSFRGYIFEGVYQLGEESEAAKFNRRPGDAKYRDINRDGLITTDDITNIGTGNPNFTWGWNWDITYKNFNLNFLITGSQGNDIYNFQRGRMMALGAQQFHAVHQDYIDRWTPTNPSNIPSGRNGTELLSSQFLEDGSYATLKNAALSYNFDNSLLQKIGISKLRLYVSSNNLLILTGYRGFDPESTASGNSDIDLGIDYDAYPINRTFTLGLNLTF</sequence>
<dbReference type="Proteomes" id="UP000295706">
    <property type="component" value="Unassembled WGS sequence"/>
</dbReference>
<dbReference type="InterPro" id="IPR023997">
    <property type="entry name" value="TonB-dep_OMP_SusC/RagA_CS"/>
</dbReference>
<keyword evidence="9" id="KW-0675">Receptor</keyword>
<dbReference type="RefSeq" id="WP_132119981.1">
    <property type="nucleotide sequence ID" value="NZ_SMJU01000011.1"/>
</dbReference>
<dbReference type="Gene3D" id="2.170.130.10">
    <property type="entry name" value="TonB-dependent receptor, plug domain"/>
    <property type="match status" value="1"/>
</dbReference>
<feature type="domain" description="TonB-dependent receptor plug" evidence="8">
    <location>
        <begin position="120"/>
        <end position="226"/>
    </location>
</feature>
<evidence type="ECO:0000256" key="7">
    <source>
        <dbReference type="PROSITE-ProRule" id="PRU01360"/>
    </source>
</evidence>
<dbReference type="PROSITE" id="PS52016">
    <property type="entry name" value="TONB_DEPENDENT_REC_3"/>
    <property type="match status" value="1"/>
</dbReference>
<gene>
    <name evidence="9" type="ORF">EZE20_17300</name>
</gene>
<evidence type="ECO:0000313" key="9">
    <source>
        <dbReference type="EMBL" id="TDB62697.1"/>
    </source>
</evidence>
<dbReference type="InterPro" id="IPR036942">
    <property type="entry name" value="Beta-barrel_TonB_sf"/>
</dbReference>
<dbReference type="InterPro" id="IPR012910">
    <property type="entry name" value="Plug_dom"/>
</dbReference>
<dbReference type="SUPFAM" id="SSF56935">
    <property type="entry name" value="Porins"/>
    <property type="match status" value="1"/>
</dbReference>
<dbReference type="Gene3D" id="2.60.40.1120">
    <property type="entry name" value="Carboxypeptidase-like, regulatory domain"/>
    <property type="match status" value="1"/>
</dbReference>
<dbReference type="GO" id="GO:0009279">
    <property type="term" value="C:cell outer membrane"/>
    <property type="evidence" value="ECO:0007669"/>
    <property type="project" value="UniProtKB-SubCell"/>
</dbReference>
<keyword evidence="10" id="KW-1185">Reference proteome</keyword>
<evidence type="ECO:0000256" key="6">
    <source>
        <dbReference type="ARBA" id="ARBA00023237"/>
    </source>
</evidence>
<keyword evidence="4 7" id="KW-0812">Transmembrane</keyword>
<dbReference type="FunFam" id="2.170.130.10:FF:000008">
    <property type="entry name" value="SusC/RagA family TonB-linked outer membrane protein"/>
    <property type="match status" value="1"/>
</dbReference>
<dbReference type="InterPro" id="IPR039426">
    <property type="entry name" value="TonB-dep_rcpt-like"/>
</dbReference>